<accession>A0A182LWE9</accession>
<evidence type="ECO:0000313" key="2">
    <source>
        <dbReference type="Proteomes" id="UP000075883"/>
    </source>
</evidence>
<dbReference type="PROSITE" id="PS51257">
    <property type="entry name" value="PROKAR_LIPOPROTEIN"/>
    <property type="match status" value="1"/>
</dbReference>
<proteinExistence type="predicted"/>
<evidence type="ECO:0000313" key="1">
    <source>
        <dbReference type="EnsemblMetazoa" id="ACUA003576-PA"/>
    </source>
</evidence>
<organism evidence="1 2">
    <name type="scientific">Anopheles culicifacies</name>
    <dbReference type="NCBI Taxonomy" id="139723"/>
    <lineage>
        <taxon>Eukaryota</taxon>
        <taxon>Metazoa</taxon>
        <taxon>Ecdysozoa</taxon>
        <taxon>Arthropoda</taxon>
        <taxon>Hexapoda</taxon>
        <taxon>Insecta</taxon>
        <taxon>Pterygota</taxon>
        <taxon>Neoptera</taxon>
        <taxon>Endopterygota</taxon>
        <taxon>Diptera</taxon>
        <taxon>Nematocera</taxon>
        <taxon>Culicoidea</taxon>
        <taxon>Culicidae</taxon>
        <taxon>Anophelinae</taxon>
        <taxon>Anopheles</taxon>
        <taxon>culicifacies species complex</taxon>
    </lineage>
</organism>
<reference evidence="2" key="1">
    <citation type="submission" date="2013-09" db="EMBL/GenBank/DDBJ databases">
        <title>The Genome Sequence of Anopheles culicifacies species A.</title>
        <authorList>
            <consortium name="The Broad Institute Genomics Platform"/>
            <person name="Neafsey D.E."/>
            <person name="Besansky N."/>
            <person name="Howell P."/>
            <person name="Walton C."/>
            <person name="Young S.K."/>
            <person name="Zeng Q."/>
            <person name="Gargeya S."/>
            <person name="Fitzgerald M."/>
            <person name="Haas B."/>
            <person name="Abouelleil A."/>
            <person name="Allen A.W."/>
            <person name="Alvarado L."/>
            <person name="Arachchi H.M."/>
            <person name="Berlin A.M."/>
            <person name="Chapman S.B."/>
            <person name="Gainer-Dewar J."/>
            <person name="Goldberg J."/>
            <person name="Griggs A."/>
            <person name="Gujja S."/>
            <person name="Hansen M."/>
            <person name="Howarth C."/>
            <person name="Imamovic A."/>
            <person name="Ireland A."/>
            <person name="Larimer J."/>
            <person name="McCowan C."/>
            <person name="Murphy C."/>
            <person name="Pearson M."/>
            <person name="Poon T.W."/>
            <person name="Priest M."/>
            <person name="Roberts A."/>
            <person name="Saif S."/>
            <person name="Shea T."/>
            <person name="Sisk P."/>
            <person name="Sykes S."/>
            <person name="Wortman J."/>
            <person name="Nusbaum C."/>
            <person name="Birren B."/>
        </authorList>
    </citation>
    <scope>NUCLEOTIDE SEQUENCE [LARGE SCALE GENOMIC DNA]</scope>
    <source>
        <strain evidence="2">A-37</strain>
    </source>
</reference>
<reference evidence="1" key="2">
    <citation type="submission" date="2020-05" db="UniProtKB">
        <authorList>
            <consortium name="EnsemblMetazoa"/>
        </authorList>
    </citation>
    <scope>IDENTIFICATION</scope>
    <source>
        <strain evidence="1">A-37</strain>
    </source>
</reference>
<dbReference type="AlphaFoldDB" id="A0A182LWE9"/>
<sequence>MLRPFFSNSFAYFRTKASVSMQSSFSCMRIRSGFSIASIIWYRSKFGSCTTWNSTRMCSTVNCARPACDSMPRPIDISHCVEPTMRCVATLIPSVAELFCIVTEMSPYR</sequence>
<protein>
    <submittedName>
        <fullName evidence="1">Uncharacterized protein</fullName>
    </submittedName>
</protein>
<keyword evidence="2" id="KW-1185">Reference proteome</keyword>
<dbReference type="EMBL" id="AXCM01003145">
    <property type="status" value="NOT_ANNOTATED_CDS"/>
    <property type="molecule type" value="Genomic_DNA"/>
</dbReference>
<dbReference type="EnsemblMetazoa" id="ACUA003576-RA">
    <property type="protein sequence ID" value="ACUA003576-PA"/>
    <property type="gene ID" value="ACUA003576"/>
</dbReference>
<dbReference type="Proteomes" id="UP000075883">
    <property type="component" value="Unassembled WGS sequence"/>
</dbReference>
<dbReference type="VEuPathDB" id="VectorBase:ACUA003576"/>
<name>A0A182LWE9_9DIPT</name>